<dbReference type="KEGG" id="saca:FFV09_00150"/>
<dbReference type="Gene3D" id="3.30.420.40">
    <property type="match status" value="2"/>
</dbReference>
<dbReference type="RefSeq" id="WP_141445793.1">
    <property type="nucleotide sequence ID" value="NZ_CP041217.1"/>
</dbReference>
<protein>
    <recommendedName>
        <fullName evidence="3">Chaperone protein DnaK</fullName>
    </recommendedName>
    <alternativeName>
        <fullName evidence="4">Chaperone protein dnaK</fullName>
    </alternativeName>
    <alternativeName>
        <fullName evidence="12">HSP70</fullName>
    </alternativeName>
    <alternativeName>
        <fullName evidence="11">Heat shock 70 kDa protein</fullName>
    </alternativeName>
    <alternativeName>
        <fullName evidence="10">Heat shock protein 70</fullName>
    </alternativeName>
</protein>
<dbReference type="Gene3D" id="3.90.640.10">
    <property type="entry name" value="Actin, Chain A, domain 4"/>
    <property type="match status" value="1"/>
</dbReference>
<dbReference type="PANTHER" id="PTHR19375">
    <property type="entry name" value="HEAT SHOCK PROTEIN 70KDA"/>
    <property type="match status" value="1"/>
</dbReference>
<comment type="function">
    <text evidence="1">Acts as a chaperone.</text>
</comment>
<accession>A0A4Y6UQS0</accession>
<dbReference type="GO" id="GO:0140662">
    <property type="term" value="F:ATP-dependent protein folding chaperone"/>
    <property type="evidence" value="ECO:0007669"/>
    <property type="project" value="InterPro"/>
</dbReference>
<dbReference type="EMBL" id="CP041217">
    <property type="protein sequence ID" value="QDH19404.1"/>
    <property type="molecule type" value="Genomic_DNA"/>
</dbReference>
<dbReference type="InterPro" id="IPR013126">
    <property type="entry name" value="Hsp_70_fam"/>
</dbReference>
<dbReference type="PROSITE" id="PS00329">
    <property type="entry name" value="HSP70_2"/>
    <property type="match status" value="1"/>
</dbReference>
<keyword evidence="6 13" id="KW-0547">Nucleotide-binding</keyword>
<dbReference type="InterPro" id="IPR042030">
    <property type="entry name" value="HscC_NBD"/>
</dbReference>
<dbReference type="InterPro" id="IPR043129">
    <property type="entry name" value="ATPase_NBD"/>
</dbReference>
<dbReference type="FunFam" id="3.30.420.40:FF:000144">
    <property type="entry name" value="Molecular chaperone HscC"/>
    <property type="match status" value="1"/>
</dbReference>
<evidence type="ECO:0000256" key="4">
    <source>
        <dbReference type="ARBA" id="ARBA00017249"/>
    </source>
</evidence>
<dbReference type="Gene3D" id="2.60.34.10">
    <property type="entry name" value="Substrate Binding Domain Of DNAk, Chain A, domain 1"/>
    <property type="match status" value="1"/>
</dbReference>
<evidence type="ECO:0000313" key="14">
    <source>
        <dbReference type="EMBL" id="QDH19404.1"/>
    </source>
</evidence>
<keyword evidence="8" id="KW-0346">Stress response</keyword>
<dbReference type="OrthoDB" id="9766019at2"/>
<evidence type="ECO:0000256" key="11">
    <source>
        <dbReference type="ARBA" id="ARBA00030945"/>
    </source>
</evidence>
<evidence type="ECO:0000256" key="8">
    <source>
        <dbReference type="ARBA" id="ARBA00023016"/>
    </source>
</evidence>
<evidence type="ECO:0000256" key="5">
    <source>
        <dbReference type="ARBA" id="ARBA00022553"/>
    </source>
</evidence>
<evidence type="ECO:0000256" key="9">
    <source>
        <dbReference type="ARBA" id="ARBA00023186"/>
    </source>
</evidence>
<dbReference type="InterPro" id="IPR018181">
    <property type="entry name" value="Heat_shock_70_CS"/>
</dbReference>
<dbReference type="InterPro" id="IPR029047">
    <property type="entry name" value="HSP70_peptide-bd_sf"/>
</dbReference>
<comment type="similarity">
    <text evidence="2 13">Belongs to the heat shock protein 70 family.</text>
</comment>
<organism evidence="14 15">
    <name type="scientific">Saccharibacillus brassicae</name>
    <dbReference type="NCBI Taxonomy" id="2583377"/>
    <lineage>
        <taxon>Bacteria</taxon>
        <taxon>Bacillati</taxon>
        <taxon>Bacillota</taxon>
        <taxon>Bacilli</taxon>
        <taxon>Bacillales</taxon>
        <taxon>Paenibacillaceae</taxon>
        <taxon>Saccharibacillus</taxon>
    </lineage>
</organism>
<evidence type="ECO:0000256" key="12">
    <source>
        <dbReference type="ARBA" id="ARBA00033103"/>
    </source>
</evidence>
<dbReference type="Proteomes" id="UP000316968">
    <property type="component" value="Chromosome"/>
</dbReference>
<evidence type="ECO:0000256" key="7">
    <source>
        <dbReference type="ARBA" id="ARBA00022840"/>
    </source>
</evidence>
<gene>
    <name evidence="14" type="ORF">FFV09_00150</name>
</gene>
<dbReference type="SUPFAM" id="SSF53067">
    <property type="entry name" value="Actin-like ATPase domain"/>
    <property type="match status" value="2"/>
</dbReference>
<keyword evidence="15" id="KW-1185">Reference proteome</keyword>
<evidence type="ECO:0000313" key="15">
    <source>
        <dbReference type="Proteomes" id="UP000316968"/>
    </source>
</evidence>
<reference evidence="14 15" key="1">
    <citation type="submission" date="2019-06" db="EMBL/GenBank/DDBJ databases">
        <title>Saccharibacillus brassicae sp. nov., an endophytic bacterium isolated from Chinese cabbage seeds (Brassica pekinensis).</title>
        <authorList>
            <person name="Jiang L."/>
            <person name="Lee J."/>
            <person name="Kim S.W."/>
        </authorList>
    </citation>
    <scope>NUCLEOTIDE SEQUENCE [LARGE SCALE GENOMIC DNA]</scope>
    <source>
        <strain evidence="15">KCTC 43072 / ATSA2</strain>
    </source>
</reference>
<dbReference type="Pfam" id="PF00012">
    <property type="entry name" value="HSP70"/>
    <property type="match status" value="1"/>
</dbReference>
<name>A0A4Y6UQS0_SACBS</name>
<evidence type="ECO:0000256" key="13">
    <source>
        <dbReference type="RuleBase" id="RU003322"/>
    </source>
</evidence>
<keyword evidence="9" id="KW-0143">Chaperone</keyword>
<sequence>MTIIGIDLGTTNSAVSVWRNGQAVLIPNALGDKLTPSVVGVDDNGDILIGRIARERLLTHPLLTTAAFKRHMGTAREIRLGDRRFRAEELSALVLRALKADAESFLGEPVTEAVISVPAYFNDTQRKATRMAGELAGLKVERLLNEPTAAAIAYGLHQQKPETQFLVFDLGGGTFDVSILELFDGVMEVKAVAGDNYLGGEDFTDVIVGHFLSSFGMQLSALERKTLAFLRDQAEQGKRELSRERPIRLRAGLNGEMKELSIDREQFELLVQPLVERLRRPIERALLDASIDARSIDEIVMVGGASRMPVVYGMLSRMFGRLPASNIDPDETVALGAGVQAGMKERSEELQDVVMTDVCPYTLGTEVALAYPTGEYEGGHFSPIIDRNTFVPVSRVKRFSTVNEEQSRIIVKIYQGENRLAANNLLLGELEVEFPPGTTGIRDIDIRYTYDINGILEVEVQTVGSDDVHRIVIEENPGVMSREEIERRLLQLSALKMHPRDQEKNRLLLARGDRLYEERLGDEREWIGAAVARFEAALHRQDEREIREEAERLEQFLDQFGRNSR</sequence>
<evidence type="ECO:0000256" key="10">
    <source>
        <dbReference type="ARBA" id="ARBA00030019"/>
    </source>
</evidence>
<evidence type="ECO:0000256" key="3">
    <source>
        <dbReference type="ARBA" id="ARBA00014415"/>
    </source>
</evidence>
<proteinExistence type="inferred from homology"/>
<evidence type="ECO:0000256" key="6">
    <source>
        <dbReference type="ARBA" id="ARBA00022741"/>
    </source>
</evidence>
<dbReference type="SUPFAM" id="SSF100920">
    <property type="entry name" value="Heat shock protein 70kD (HSP70), peptide-binding domain"/>
    <property type="match status" value="1"/>
</dbReference>
<evidence type="ECO:0000256" key="1">
    <source>
        <dbReference type="ARBA" id="ARBA00002290"/>
    </source>
</evidence>
<keyword evidence="5" id="KW-0597">Phosphoprotein</keyword>
<dbReference type="PROSITE" id="PS00297">
    <property type="entry name" value="HSP70_1"/>
    <property type="match status" value="1"/>
</dbReference>
<keyword evidence="7 13" id="KW-0067">ATP-binding</keyword>
<evidence type="ECO:0000256" key="2">
    <source>
        <dbReference type="ARBA" id="ARBA00007381"/>
    </source>
</evidence>
<dbReference type="GO" id="GO:0005524">
    <property type="term" value="F:ATP binding"/>
    <property type="evidence" value="ECO:0007669"/>
    <property type="project" value="UniProtKB-KW"/>
</dbReference>
<dbReference type="PRINTS" id="PR00301">
    <property type="entry name" value="HEATSHOCK70"/>
</dbReference>
<dbReference type="AlphaFoldDB" id="A0A4Y6UQS0"/>
<dbReference type="CDD" id="cd10235">
    <property type="entry name" value="ASKHA_NBD_HSP70_HscC"/>
    <property type="match status" value="1"/>
</dbReference>